<proteinExistence type="predicted"/>
<evidence type="ECO:0000313" key="1">
    <source>
        <dbReference type="EMBL" id="KAH9294871.1"/>
    </source>
</evidence>
<reference evidence="1 2" key="1">
    <citation type="journal article" date="2021" name="Nat. Plants">
        <title>The Taxus genome provides insights into paclitaxel biosynthesis.</title>
        <authorList>
            <person name="Xiong X."/>
            <person name="Gou J."/>
            <person name="Liao Q."/>
            <person name="Li Y."/>
            <person name="Zhou Q."/>
            <person name="Bi G."/>
            <person name="Li C."/>
            <person name="Du R."/>
            <person name="Wang X."/>
            <person name="Sun T."/>
            <person name="Guo L."/>
            <person name="Liang H."/>
            <person name="Lu P."/>
            <person name="Wu Y."/>
            <person name="Zhang Z."/>
            <person name="Ro D.K."/>
            <person name="Shang Y."/>
            <person name="Huang S."/>
            <person name="Yan J."/>
        </authorList>
    </citation>
    <scope>NUCLEOTIDE SEQUENCE [LARGE SCALE GENOMIC DNA]</scope>
    <source>
        <strain evidence="1">Ta-2019</strain>
    </source>
</reference>
<feature type="non-terminal residue" evidence="1">
    <location>
        <position position="368"/>
    </location>
</feature>
<protein>
    <submittedName>
        <fullName evidence="1">Uncharacterized protein</fullName>
    </submittedName>
</protein>
<sequence>GRELAFYGNEIPEWFDHQMQTRMDKYTTSNSPLMDIRISTDQNVRCVGVIFCFVLYEKETAIDATIIRGGCEVLRIQIVRTRSEDNRENGRDEVHLFICHEKHILVRSLQNGDRICIWARSLHPYPQIWGKRGGVHLLYRREGGQKKFSDQQQEENNLYHKLFLDLTWIQWSWRAWKNMPINFDIRLLAAYDLAGSFIKRKICTYSMSLASQSWSRRLSSSHVVHVVTEKAGMRWNSEECFELETLLIRQIEATTDQTTINMSPILLDHKNLEAIDGAAGRSKTREVDICVGYRWLEWRRLLADGRSELLIELGATKSSSTDVDVKILSISSIWENGSRSLSSRTFKQSHVVLTEENKLKDEQHYLLW</sequence>
<evidence type="ECO:0000313" key="2">
    <source>
        <dbReference type="Proteomes" id="UP000824469"/>
    </source>
</evidence>
<dbReference type="EMBL" id="JAHRHJ020000011">
    <property type="protein sequence ID" value="KAH9294871.1"/>
    <property type="molecule type" value="Genomic_DNA"/>
</dbReference>
<accession>A0AA38C953</accession>
<keyword evidence="2" id="KW-1185">Reference proteome</keyword>
<dbReference type="AlphaFoldDB" id="A0AA38C953"/>
<gene>
    <name evidence="1" type="ORF">KI387_038459</name>
</gene>
<comment type="caution">
    <text evidence="1">The sequence shown here is derived from an EMBL/GenBank/DDBJ whole genome shotgun (WGS) entry which is preliminary data.</text>
</comment>
<organism evidence="1 2">
    <name type="scientific">Taxus chinensis</name>
    <name type="common">Chinese yew</name>
    <name type="synonym">Taxus wallichiana var. chinensis</name>
    <dbReference type="NCBI Taxonomy" id="29808"/>
    <lineage>
        <taxon>Eukaryota</taxon>
        <taxon>Viridiplantae</taxon>
        <taxon>Streptophyta</taxon>
        <taxon>Embryophyta</taxon>
        <taxon>Tracheophyta</taxon>
        <taxon>Spermatophyta</taxon>
        <taxon>Pinopsida</taxon>
        <taxon>Pinidae</taxon>
        <taxon>Conifers II</taxon>
        <taxon>Cupressales</taxon>
        <taxon>Taxaceae</taxon>
        <taxon>Taxus</taxon>
    </lineage>
</organism>
<name>A0AA38C953_TAXCH</name>
<dbReference type="Proteomes" id="UP000824469">
    <property type="component" value="Unassembled WGS sequence"/>
</dbReference>